<protein>
    <submittedName>
        <fullName evidence="3">S9 family peptidase</fullName>
    </submittedName>
</protein>
<dbReference type="Gene3D" id="2.120.10.30">
    <property type="entry name" value="TolB, C-terminal domain"/>
    <property type="match status" value="1"/>
</dbReference>
<dbReference type="Pfam" id="PF00326">
    <property type="entry name" value="Peptidase_S9"/>
    <property type="match status" value="1"/>
</dbReference>
<reference evidence="3 4" key="1">
    <citation type="submission" date="2018-02" db="EMBL/GenBank/DDBJ databases">
        <title>Mycoplasma marinum and Mycoplasma todarodis sp. nov., moderately halophilic and psychrotolerant mycoplasmas isolated from cephalopods.</title>
        <authorList>
            <person name="Viver T."/>
        </authorList>
    </citation>
    <scope>NUCLEOTIDE SEQUENCE [LARGE SCALE GENOMIC DNA]</scope>
    <source>
        <strain evidence="3 4">PE</strain>
    </source>
</reference>
<evidence type="ECO:0000259" key="2">
    <source>
        <dbReference type="Pfam" id="PF00326"/>
    </source>
</evidence>
<proteinExistence type="predicted"/>
<dbReference type="Proteomes" id="UP000294192">
    <property type="component" value="Unassembled WGS sequence"/>
</dbReference>
<dbReference type="SUPFAM" id="SSF82171">
    <property type="entry name" value="DPP6 N-terminal domain-like"/>
    <property type="match status" value="1"/>
</dbReference>
<keyword evidence="1" id="KW-0378">Hydrolase</keyword>
<evidence type="ECO:0000256" key="1">
    <source>
        <dbReference type="ARBA" id="ARBA00022801"/>
    </source>
</evidence>
<name>A0A4R0XSE8_9MOLU</name>
<dbReference type="OrthoDB" id="108903at2"/>
<dbReference type="InterPro" id="IPR001375">
    <property type="entry name" value="Peptidase_S9_cat"/>
</dbReference>
<sequence>MQIPLKEFFKNSSKGSFSLSPDRTKIAFLDSYKERRNIYILDVETEEVEIITTQQRRNIYSYSWKNNDKILYTQDNNGDENDHVFLVDIKTKEEKDITPGEKLKVAGLDTLNIDVYIDKREQYKNKILVSHNERNGASFDLYMYDIVTGKRELVEEHELGEDSLLFDMDLFKSIYTSKTIQGGDKIFKDGKEIKFVSSKDSFSILGFTSKAKDKVYVMSNENRDKTAIFTADLNLNIIGDPIFENDIVDAGALRVDYFTKKPICVWYEEEKYDVKYLDKEVEAKHNKWRKMLIERFPAEKDSIIIVGALLGTNDKIVSFSTMSDKKLRDEYFYFADQDKLIKMSEDQKYLIPENLVDMKPISYKARDGLTIHGYLTLPKDVKGPIPIIVNPHGGPWVRDSWGYSPEAQFFANRGFGWFQPNFRISTGYGKDHFVKGWHQWGLNCQHDVTDGTHWLVEQGYTKPGMIGIYGGSYGGYATLMGIINEPKLYSAAVDYVGVSDLFTFWDGFPDYWKVPGNIFEEAMGNPYDNPEHSKRISPVYRSSEIETPLMVVQGAKDPRVPIKQAEQIVESMKKNGVQVEYILKENEGHGFSNQENRFDLYEKMLNFFNKHLNK</sequence>
<accession>A0A4R0XSE8</accession>
<dbReference type="SUPFAM" id="SSF53474">
    <property type="entry name" value="alpha/beta-Hydrolases"/>
    <property type="match status" value="1"/>
</dbReference>
<evidence type="ECO:0000313" key="3">
    <source>
        <dbReference type="EMBL" id="TCG11350.1"/>
    </source>
</evidence>
<gene>
    <name evidence="3" type="ORF">C4B24_02245</name>
</gene>
<dbReference type="EMBL" id="PSZO01000008">
    <property type="protein sequence ID" value="TCG11350.1"/>
    <property type="molecule type" value="Genomic_DNA"/>
</dbReference>
<organism evidence="3 4">
    <name type="scientific">Mycoplasma marinum</name>
    <dbReference type="NCBI Taxonomy" id="1937190"/>
    <lineage>
        <taxon>Bacteria</taxon>
        <taxon>Bacillati</taxon>
        <taxon>Mycoplasmatota</taxon>
        <taxon>Mollicutes</taxon>
        <taxon>Mycoplasmataceae</taxon>
        <taxon>Mycoplasma</taxon>
    </lineage>
</organism>
<dbReference type="PANTHER" id="PTHR42776">
    <property type="entry name" value="SERINE PEPTIDASE S9 FAMILY MEMBER"/>
    <property type="match status" value="1"/>
</dbReference>
<keyword evidence="4" id="KW-1185">Reference proteome</keyword>
<dbReference type="GO" id="GO:0004252">
    <property type="term" value="F:serine-type endopeptidase activity"/>
    <property type="evidence" value="ECO:0007669"/>
    <property type="project" value="TreeGrafter"/>
</dbReference>
<dbReference type="RefSeq" id="WP_131598922.1">
    <property type="nucleotide sequence ID" value="NZ_CBDBYK010000006.1"/>
</dbReference>
<dbReference type="PANTHER" id="PTHR42776:SF27">
    <property type="entry name" value="DIPEPTIDYL PEPTIDASE FAMILY MEMBER 6"/>
    <property type="match status" value="1"/>
</dbReference>
<dbReference type="GO" id="GO:0006508">
    <property type="term" value="P:proteolysis"/>
    <property type="evidence" value="ECO:0007669"/>
    <property type="project" value="InterPro"/>
</dbReference>
<dbReference type="InterPro" id="IPR011042">
    <property type="entry name" value="6-blade_b-propeller_TolB-like"/>
</dbReference>
<dbReference type="Gene3D" id="3.40.50.1820">
    <property type="entry name" value="alpha/beta hydrolase"/>
    <property type="match status" value="1"/>
</dbReference>
<dbReference type="AlphaFoldDB" id="A0A4R0XSE8"/>
<evidence type="ECO:0000313" key="4">
    <source>
        <dbReference type="Proteomes" id="UP000294192"/>
    </source>
</evidence>
<feature type="domain" description="Peptidase S9 prolyl oligopeptidase catalytic" evidence="2">
    <location>
        <begin position="401"/>
        <end position="614"/>
    </location>
</feature>
<dbReference type="InterPro" id="IPR029058">
    <property type="entry name" value="AB_hydrolase_fold"/>
</dbReference>
<comment type="caution">
    <text evidence="3">The sequence shown here is derived from an EMBL/GenBank/DDBJ whole genome shotgun (WGS) entry which is preliminary data.</text>
</comment>